<evidence type="ECO:0000313" key="1">
    <source>
        <dbReference type="EMBL" id="MFC4362702.1"/>
    </source>
</evidence>
<dbReference type="Proteomes" id="UP001595840">
    <property type="component" value="Unassembled WGS sequence"/>
</dbReference>
<organism evidence="1 2">
    <name type="scientific">Simiduia curdlanivorans</name>
    <dbReference type="NCBI Taxonomy" id="1492769"/>
    <lineage>
        <taxon>Bacteria</taxon>
        <taxon>Pseudomonadati</taxon>
        <taxon>Pseudomonadota</taxon>
        <taxon>Gammaproteobacteria</taxon>
        <taxon>Cellvibrionales</taxon>
        <taxon>Cellvibrionaceae</taxon>
        <taxon>Simiduia</taxon>
    </lineage>
</organism>
<dbReference type="EMBL" id="JBHSCX010000008">
    <property type="protein sequence ID" value="MFC4362702.1"/>
    <property type="molecule type" value="Genomic_DNA"/>
</dbReference>
<name>A0ABV8V6E3_9GAMM</name>
<evidence type="ECO:0008006" key="3">
    <source>
        <dbReference type="Google" id="ProtNLM"/>
    </source>
</evidence>
<sequence length="188" mass="21532">MQSARDMDFSELEFREITKFYKSLRGLLYTDLAANFPGLQFGSISEQDAVTADKWDSIDPNKGRDLINWRSAYKYYSAKSRFKRFDLRIKDGSNLIGLSYGMPSQVKTQLKIDLIEGTPISLHKGKTKALEVVTYAAQMYGILLGANEIRIMRPINKAVIDLYDQYGFSYVESQSKRMPSYCSMKLEV</sequence>
<keyword evidence="2" id="KW-1185">Reference proteome</keyword>
<accession>A0ABV8V6E3</accession>
<protein>
    <recommendedName>
        <fullName evidence="3">N-acetyltransferase</fullName>
    </recommendedName>
</protein>
<gene>
    <name evidence="1" type="ORF">ACFOX3_10330</name>
</gene>
<comment type="caution">
    <text evidence="1">The sequence shown here is derived from an EMBL/GenBank/DDBJ whole genome shotgun (WGS) entry which is preliminary data.</text>
</comment>
<dbReference type="RefSeq" id="WP_290259245.1">
    <property type="nucleotide sequence ID" value="NZ_JAUFQG010000004.1"/>
</dbReference>
<evidence type="ECO:0000313" key="2">
    <source>
        <dbReference type="Proteomes" id="UP001595840"/>
    </source>
</evidence>
<reference evidence="2" key="1">
    <citation type="journal article" date="2019" name="Int. J. Syst. Evol. Microbiol.">
        <title>The Global Catalogue of Microorganisms (GCM) 10K type strain sequencing project: providing services to taxonomists for standard genome sequencing and annotation.</title>
        <authorList>
            <consortium name="The Broad Institute Genomics Platform"/>
            <consortium name="The Broad Institute Genome Sequencing Center for Infectious Disease"/>
            <person name="Wu L."/>
            <person name="Ma J."/>
        </authorList>
    </citation>
    <scope>NUCLEOTIDE SEQUENCE [LARGE SCALE GENOMIC DNA]</scope>
    <source>
        <strain evidence="2">CECT 8570</strain>
    </source>
</reference>
<proteinExistence type="predicted"/>